<dbReference type="SUPFAM" id="SSF51126">
    <property type="entry name" value="Pectin lyase-like"/>
    <property type="match status" value="1"/>
</dbReference>
<dbReference type="InterPro" id="IPR011050">
    <property type="entry name" value="Pectin_lyase_fold/virulence"/>
</dbReference>
<evidence type="ECO:0000313" key="2">
    <source>
        <dbReference type="Proteomes" id="UP000237347"/>
    </source>
</evidence>
<dbReference type="Proteomes" id="UP000237347">
    <property type="component" value="Unassembled WGS sequence"/>
</dbReference>
<keyword evidence="2" id="KW-1185">Reference proteome</keyword>
<accession>A0AAW0IXH8</accession>
<evidence type="ECO:0000313" key="1">
    <source>
        <dbReference type="EMBL" id="KAK7818962.1"/>
    </source>
</evidence>
<proteinExistence type="predicted"/>
<reference evidence="1 2" key="1">
    <citation type="journal article" date="2018" name="Sci. Data">
        <title>The draft genome sequence of cork oak.</title>
        <authorList>
            <person name="Ramos A.M."/>
            <person name="Usie A."/>
            <person name="Barbosa P."/>
            <person name="Barros P.M."/>
            <person name="Capote T."/>
            <person name="Chaves I."/>
            <person name="Simoes F."/>
            <person name="Abreu I."/>
            <person name="Carrasquinho I."/>
            <person name="Faro C."/>
            <person name="Guimaraes J.B."/>
            <person name="Mendonca D."/>
            <person name="Nobrega F."/>
            <person name="Rodrigues L."/>
            <person name="Saibo N.J.M."/>
            <person name="Varela M.C."/>
            <person name="Egas C."/>
            <person name="Matos J."/>
            <person name="Miguel C.M."/>
            <person name="Oliveira M.M."/>
            <person name="Ricardo C.P."/>
            <person name="Goncalves S."/>
        </authorList>
    </citation>
    <scope>NUCLEOTIDE SEQUENCE [LARGE SCALE GENOMIC DNA]</scope>
    <source>
        <strain evidence="2">cv. HL8</strain>
    </source>
</reference>
<dbReference type="EMBL" id="PKMF04000804">
    <property type="protein sequence ID" value="KAK7818962.1"/>
    <property type="molecule type" value="Genomic_DNA"/>
</dbReference>
<name>A0AAW0IXH8_QUESU</name>
<gene>
    <name evidence="1" type="primary">PG1_5</name>
    <name evidence="1" type="ORF">CFP56_040846</name>
</gene>
<comment type="caution">
    <text evidence="1">The sequence shown here is derived from an EMBL/GenBank/DDBJ whole genome shotgun (WGS) entry which is preliminary data.</text>
</comment>
<sequence length="64" mass="6857">MLASRKLEALLRQRKLKSVPCQQVVLSDIDLTYKGGGGSTTSTCANVQPAVSSKQNPPTCTNKH</sequence>
<organism evidence="1 2">
    <name type="scientific">Quercus suber</name>
    <name type="common">Cork oak</name>
    <dbReference type="NCBI Taxonomy" id="58331"/>
    <lineage>
        <taxon>Eukaryota</taxon>
        <taxon>Viridiplantae</taxon>
        <taxon>Streptophyta</taxon>
        <taxon>Embryophyta</taxon>
        <taxon>Tracheophyta</taxon>
        <taxon>Spermatophyta</taxon>
        <taxon>Magnoliopsida</taxon>
        <taxon>eudicotyledons</taxon>
        <taxon>Gunneridae</taxon>
        <taxon>Pentapetalae</taxon>
        <taxon>rosids</taxon>
        <taxon>fabids</taxon>
        <taxon>Fagales</taxon>
        <taxon>Fagaceae</taxon>
        <taxon>Quercus</taxon>
    </lineage>
</organism>
<protein>
    <submittedName>
        <fullName evidence="1">Polygalacturonase</fullName>
    </submittedName>
</protein>
<dbReference type="AlphaFoldDB" id="A0AAW0IXH8"/>